<accession>A0ABW4KI22</accession>
<dbReference type="EMBL" id="JBHUEO010000044">
    <property type="protein sequence ID" value="MFD1707777.1"/>
    <property type="molecule type" value="Genomic_DNA"/>
</dbReference>
<dbReference type="RefSeq" id="WP_380774589.1">
    <property type="nucleotide sequence ID" value="NZ_JBHUEO010000044.1"/>
</dbReference>
<comment type="caution">
    <text evidence="1">The sequence shown here is derived from an EMBL/GenBank/DDBJ whole genome shotgun (WGS) entry which is preliminary data.</text>
</comment>
<name>A0ABW4KI22_9BACI</name>
<proteinExistence type="predicted"/>
<dbReference type="Proteomes" id="UP001597301">
    <property type="component" value="Unassembled WGS sequence"/>
</dbReference>
<evidence type="ECO:0000313" key="1">
    <source>
        <dbReference type="EMBL" id="MFD1707777.1"/>
    </source>
</evidence>
<sequence>MMKAGDTDLLYNSLSEEVVWLMTGSFIIGVGVRRSVLGVRISSLVMEKSKI</sequence>
<organism evidence="1 2">
    <name type="scientific">Siminovitchia sediminis</name>
    <dbReference type="NCBI Taxonomy" id="1274353"/>
    <lineage>
        <taxon>Bacteria</taxon>
        <taxon>Bacillati</taxon>
        <taxon>Bacillota</taxon>
        <taxon>Bacilli</taxon>
        <taxon>Bacillales</taxon>
        <taxon>Bacillaceae</taxon>
        <taxon>Siminovitchia</taxon>
    </lineage>
</organism>
<protein>
    <submittedName>
        <fullName evidence="1">Uncharacterized protein</fullName>
    </submittedName>
</protein>
<gene>
    <name evidence="1" type="ORF">ACFSCZ_13710</name>
</gene>
<reference evidence="2" key="1">
    <citation type="journal article" date="2019" name="Int. J. Syst. Evol. Microbiol.">
        <title>The Global Catalogue of Microorganisms (GCM) 10K type strain sequencing project: providing services to taxonomists for standard genome sequencing and annotation.</title>
        <authorList>
            <consortium name="The Broad Institute Genomics Platform"/>
            <consortium name="The Broad Institute Genome Sequencing Center for Infectious Disease"/>
            <person name="Wu L."/>
            <person name="Ma J."/>
        </authorList>
    </citation>
    <scope>NUCLEOTIDE SEQUENCE [LARGE SCALE GENOMIC DNA]</scope>
    <source>
        <strain evidence="2">CGMCC 1.12295</strain>
    </source>
</reference>
<evidence type="ECO:0000313" key="2">
    <source>
        <dbReference type="Proteomes" id="UP001597301"/>
    </source>
</evidence>
<keyword evidence="2" id="KW-1185">Reference proteome</keyword>